<gene>
    <name evidence="6" type="primary">LOC107595667</name>
</gene>
<dbReference type="PANTHER" id="PTHR12483:SF8">
    <property type="entry name" value="PROTEIN SLC31A2"/>
    <property type="match status" value="1"/>
</dbReference>
<evidence type="ECO:0000256" key="1">
    <source>
        <dbReference type="ARBA" id="ARBA00004107"/>
    </source>
</evidence>
<dbReference type="OMA" id="SYNIWIF"/>
<name>A0A672MKZ5_SINGR</name>
<dbReference type="FunCoup" id="A0A672MKZ5">
    <property type="interactions" value="5"/>
</dbReference>
<evidence type="ECO:0000256" key="3">
    <source>
        <dbReference type="ARBA" id="ARBA00022989"/>
    </source>
</evidence>
<dbReference type="GeneID" id="107595667"/>
<protein>
    <recommendedName>
        <fullName evidence="5">Copper transport protein</fullName>
    </recommendedName>
</protein>
<organism evidence="6 7">
    <name type="scientific">Sinocyclocheilus grahami</name>
    <name type="common">Dianchi golden-line fish</name>
    <name type="synonym">Barbus grahami</name>
    <dbReference type="NCBI Taxonomy" id="75366"/>
    <lineage>
        <taxon>Eukaryota</taxon>
        <taxon>Metazoa</taxon>
        <taxon>Chordata</taxon>
        <taxon>Craniata</taxon>
        <taxon>Vertebrata</taxon>
        <taxon>Euteleostomi</taxon>
        <taxon>Actinopterygii</taxon>
        <taxon>Neopterygii</taxon>
        <taxon>Teleostei</taxon>
        <taxon>Ostariophysi</taxon>
        <taxon>Cypriniformes</taxon>
        <taxon>Cyprinidae</taxon>
        <taxon>Cyprininae</taxon>
        <taxon>Sinocyclocheilus</taxon>
    </lineage>
</organism>
<keyword evidence="5" id="KW-0187">Copper transport</keyword>
<keyword evidence="4 5" id="KW-0472">Membrane</keyword>
<dbReference type="InParanoid" id="A0A672MKZ5"/>
<keyword evidence="5" id="KW-0186">Copper</keyword>
<keyword evidence="5" id="KW-0813">Transport</keyword>
<evidence type="ECO:0000313" key="6">
    <source>
        <dbReference type="Ensembl" id="ENSSGRP00000038403.1"/>
    </source>
</evidence>
<feature type="transmembrane region" description="Helical" evidence="5">
    <location>
        <begin position="192"/>
        <end position="215"/>
    </location>
</feature>
<dbReference type="GO" id="GO:0031902">
    <property type="term" value="C:late endosome membrane"/>
    <property type="evidence" value="ECO:0007669"/>
    <property type="project" value="UniProtKB-SubCell"/>
</dbReference>
<dbReference type="PANTHER" id="PTHR12483">
    <property type="entry name" value="SOLUTE CARRIER FAMILY 31 COPPER TRANSPORTERS"/>
    <property type="match status" value="1"/>
</dbReference>
<dbReference type="RefSeq" id="XP_016141631.1">
    <property type="nucleotide sequence ID" value="XM_016286145.1"/>
</dbReference>
<dbReference type="Proteomes" id="UP000472262">
    <property type="component" value="Unassembled WGS sequence"/>
</dbReference>
<evidence type="ECO:0000256" key="5">
    <source>
        <dbReference type="RuleBase" id="RU367022"/>
    </source>
</evidence>
<dbReference type="GO" id="GO:0005375">
    <property type="term" value="F:copper ion transmembrane transporter activity"/>
    <property type="evidence" value="ECO:0007669"/>
    <property type="project" value="UniProtKB-UniRule"/>
</dbReference>
<keyword evidence="5" id="KW-0406">Ion transport</keyword>
<dbReference type="InterPro" id="IPR007274">
    <property type="entry name" value="Cop_transporter"/>
</dbReference>
<dbReference type="Pfam" id="PF04145">
    <property type="entry name" value="Ctr"/>
    <property type="match status" value="1"/>
</dbReference>
<evidence type="ECO:0000256" key="2">
    <source>
        <dbReference type="ARBA" id="ARBA00022692"/>
    </source>
</evidence>
<comment type="subcellular location">
    <subcellularLocation>
        <location evidence="1">Late endosome membrane</location>
        <topology evidence="1">Multi-pass membrane protein</topology>
    </subcellularLocation>
    <subcellularLocation>
        <location evidence="5">Membrane</location>
        <topology evidence="5">Multi-pass membrane protein</topology>
    </subcellularLocation>
</comment>
<evidence type="ECO:0000256" key="4">
    <source>
        <dbReference type="ARBA" id="ARBA00023136"/>
    </source>
</evidence>
<sequence>MYSPESLHSCSEITLKICGAGHWSSPVLGMDWMEFLNFASEDRTADLLMIIMHFEGSSNVTLLFDFWDVRGPAGMVLSVFVVLLLTVIYELLKVWKVTIEKQKRSSITHSSAPVSFSPEASCFAPVMKCQEGSSSLTNSPSEISLAPTENTATTADTTAAAKKSWLLHCLQTSIHILQVTLGYMLMLCVMSYNVWIFLGVIMGSVLGYFLAFPLLNHI</sequence>
<comment type="similarity">
    <text evidence="5">Belongs to the copper transporter (Ctr) (TC 1.A.56) family. SLC31A subfamily.</text>
</comment>
<evidence type="ECO:0000313" key="7">
    <source>
        <dbReference type="Proteomes" id="UP000472262"/>
    </source>
</evidence>
<keyword evidence="7" id="KW-1185">Reference proteome</keyword>
<dbReference type="AlphaFoldDB" id="A0A672MKZ5"/>
<feature type="transmembrane region" description="Helical" evidence="5">
    <location>
        <begin position="73"/>
        <end position="92"/>
    </location>
</feature>
<keyword evidence="3 5" id="KW-1133">Transmembrane helix</keyword>
<proteinExistence type="inferred from homology"/>
<dbReference type="Ensembl" id="ENSSGRT00000041182.1">
    <property type="protein sequence ID" value="ENSSGRP00000038403.1"/>
    <property type="gene ID" value="ENSSGRG00000021103.1"/>
</dbReference>
<keyword evidence="2 5" id="KW-0812">Transmembrane</keyword>
<reference evidence="6" key="2">
    <citation type="submission" date="2025-09" db="UniProtKB">
        <authorList>
            <consortium name="Ensembl"/>
        </authorList>
    </citation>
    <scope>IDENTIFICATION</scope>
</reference>
<reference evidence="6" key="1">
    <citation type="submission" date="2025-08" db="UniProtKB">
        <authorList>
            <consortium name="Ensembl"/>
        </authorList>
    </citation>
    <scope>IDENTIFICATION</scope>
</reference>
<dbReference type="KEGG" id="sgh:107595667"/>
<accession>A0A672MKZ5</accession>